<dbReference type="PRINTS" id="PR00992">
    <property type="entry name" value="ALARACEMASE"/>
</dbReference>
<keyword evidence="6 7" id="KW-0413">Isomerase</keyword>
<feature type="active site" description="Proton acceptor; specific for L-alanine" evidence="7">
    <location>
        <position position="243"/>
    </location>
</feature>
<evidence type="ECO:0000256" key="4">
    <source>
        <dbReference type="ARBA" id="ARBA00013089"/>
    </source>
</evidence>
<dbReference type="Pfam" id="PF00842">
    <property type="entry name" value="Ala_racemase_C"/>
    <property type="match status" value="1"/>
</dbReference>
<dbReference type="PROSITE" id="PS00395">
    <property type="entry name" value="ALANINE_RACEMASE"/>
    <property type="match status" value="1"/>
</dbReference>
<evidence type="ECO:0000313" key="10">
    <source>
        <dbReference type="Proteomes" id="UP001526430"/>
    </source>
</evidence>
<dbReference type="GO" id="GO:0008784">
    <property type="term" value="F:alanine racemase activity"/>
    <property type="evidence" value="ECO:0007669"/>
    <property type="project" value="UniProtKB-EC"/>
</dbReference>
<dbReference type="InterPro" id="IPR011079">
    <property type="entry name" value="Ala_racemase_C"/>
</dbReference>
<comment type="function">
    <text evidence="7">Catalyzes the interconversion of L-alanine and D-alanine. May also act on other amino acids.</text>
</comment>
<dbReference type="InterPro" id="IPR029066">
    <property type="entry name" value="PLP-binding_barrel"/>
</dbReference>
<accession>A0ABT3NUU9</accession>
<feature type="active site" description="Proton acceptor; specific for D-alanine" evidence="7">
    <location>
        <position position="33"/>
    </location>
</feature>
<dbReference type="PANTHER" id="PTHR30511">
    <property type="entry name" value="ALANINE RACEMASE"/>
    <property type="match status" value="1"/>
</dbReference>
<evidence type="ECO:0000259" key="8">
    <source>
        <dbReference type="SMART" id="SM01005"/>
    </source>
</evidence>
<dbReference type="Pfam" id="PF01168">
    <property type="entry name" value="Ala_racemase_N"/>
    <property type="match status" value="1"/>
</dbReference>
<proteinExistence type="inferred from homology"/>
<name>A0ABT3NUU9_9PROT</name>
<evidence type="ECO:0000256" key="1">
    <source>
        <dbReference type="ARBA" id="ARBA00000316"/>
    </source>
</evidence>
<comment type="caution">
    <text evidence="9">The sequence shown here is derived from an EMBL/GenBank/DDBJ whole genome shotgun (WGS) entry which is preliminary data.</text>
</comment>
<protein>
    <recommendedName>
        <fullName evidence="4 7">Alanine racemase</fullName>
        <ecNumber evidence="4 7">5.1.1.1</ecNumber>
    </recommendedName>
</protein>
<feature type="domain" description="Alanine racemase C-terminal" evidence="8">
    <location>
        <begin position="222"/>
        <end position="346"/>
    </location>
</feature>
<feature type="modified residue" description="N6-(pyridoxal phosphate)lysine" evidence="7">
    <location>
        <position position="33"/>
    </location>
</feature>
<feature type="binding site" evidence="7">
    <location>
        <position position="121"/>
    </location>
    <ligand>
        <name>substrate</name>
    </ligand>
</feature>
<evidence type="ECO:0000256" key="3">
    <source>
        <dbReference type="ARBA" id="ARBA00007880"/>
    </source>
</evidence>
<comment type="pathway">
    <text evidence="7">Amino-acid biosynthesis; D-alanine biosynthesis; D-alanine from L-alanine: step 1/1.</text>
</comment>
<keyword evidence="10" id="KW-1185">Reference proteome</keyword>
<dbReference type="Gene3D" id="3.20.20.10">
    <property type="entry name" value="Alanine racemase"/>
    <property type="match status" value="1"/>
</dbReference>
<dbReference type="NCBIfam" id="TIGR00492">
    <property type="entry name" value="alr"/>
    <property type="match status" value="1"/>
</dbReference>
<dbReference type="InterPro" id="IPR009006">
    <property type="entry name" value="Ala_racemase/Decarboxylase_C"/>
</dbReference>
<comment type="similarity">
    <text evidence="3 7">Belongs to the alanine racemase family.</text>
</comment>
<keyword evidence="5 7" id="KW-0663">Pyridoxal phosphate</keyword>
<dbReference type="Gene3D" id="2.40.37.10">
    <property type="entry name" value="Lyase, Ornithine Decarboxylase, Chain A, domain 1"/>
    <property type="match status" value="1"/>
</dbReference>
<dbReference type="InterPro" id="IPR001608">
    <property type="entry name" value="Ala_racemase_N"/>
</dbReference>
<gene>
    <name evidence="9" type="primary">alr</name>
    <name evidence="9" type="ORF">OF850_09840</name>
</gene>
<dbReference type="Proteomes" id="UP001526430">
    <property type="component" value="Unassembled WGS sequence"/>
</dbReference>
<dbReference type="RefSeq" id="WP_301589878.1">
    <property type="nucleotide sequence ID" value="NZ_JAPFQI010000005.1"/>
</dbReference>
<evidence type="ECO:0000256" key="2">
    <source>
        <dbReference type="ARBA" id="ARBA00001933"/>
    </source>
</evidence>
<dbReference type="EC" id="5.1.1.1" evidence="4 7"/>
<sequence length="348" mass="36531">MSTGRLTIDLGAVARNWRRLREIHGGAVAAVVKADAYGLGAARVAPALAAAGCRHFFVATPAEGDALREALGEGPTVAVLNGFAGTQREEHPGTIPVLNSLADLAAHEGEAILHLDTGMSRLGLPPAELDTLVAEPHRLDRVRLRYVMTHLTVAEEPDHPLNALQAERFEAACARLPPLPRSLANSSGIFLGPRFRSDLARPGAALYGLNPTPGQPNPMENVIRLALPILQIREVGPGETVGYGAAWRATAPSRIATVAGGYADGIPRAWEGGGKGLLHGKVARLAGRVSMDLMTFDVSAIPEARPGDLVEVIGTEGDADAMAAAAGTIGYEILTRLGRRFQRGYVGA</sequence>
<feature type="binding site" evidence="7">
    <location>
        <position position="291"/>
    </location>
    <ligand>
        <name>substrate</name>
    </ligand>
</feature>
<dbReference type="InterPro" id="IPR020622">
    <property type="entry name" value="Ala_racemase_pyridoxalP-BS"/>
</dbReference>
<dbReference type="HAMAP" id="MF_01201">
    <property type="entry name" value="Ala_racemase"/>
    <property type="match status" value="1"/>
</dbReference>
<evidence type="ECO:0000313" key="9">
    <source>
        <dbReference type="EMBL" id="MCW8085927.1"/>
    </source>
</evidence>
<dbReference type="PANTHER" id="PTHR30511:SF0">
    <property type="entry name" value="ALANINE RACEMASE, CATABOLIC-RELATED"/>
    <property type="match status" value="1"/>
</dbReference>
<dbReference type="EMBL" id="JAPFQI010000005">
    <property type="protein sequence ID" value="MCW8085927.1"/>
    <property type="molecule type" value="Genomic_DNA"/>
</dbReference>
<dbReference type="InterPro" id="IPR000821">
    <property type="entry name" value="Ala_racemase"/>
</dbReference>
<comment type="catalytic activity">
    <reaction evidence="1 7">
        <text>L-alanine = D-alanine</text>
        <dbReference type="Rhea" id="RHEA:20249"/>
        <dbReference type="ChEBI" id="CHEBI:57416"/>
        <dbReference type="ChEBI" id="CHEBI:57972"/>
        <dbReference type="EC" id="5.1.1.1"/>
    </reaction>
</comment>
<dbReference type="SUPFAM" id="SSF50621">
    <property type="entry name" value="Alanine racemase C-terminal domain-like"/>
    <property type="match status" value="1"/>
</dbReference>
<evidence type="ECO:0000256" key="5">
    <source>
        <dbReference type="ARBA" id="ARBA00022898"/>
    </source>
</evidence>
<evidence type="ECO:0000256" key="7">
    <source>
        <dbReference type="HAMAP-Rule" id="MF_01201"/>
    </source>
</evidence>
<comment type="cofactor">
    <cofactor evidence="2 7">
        <name>pyridoxal 5'-phosphate</name>
        <dbReference type="ChEBI" id="CHEBI:597326"/>
    </cofactor>
</comment>
<dbReference type="CDD" id="cd00430">
    <property type="entry name" value="PLPDE_III_AR"/>
    <property type="match status" value="1"/>
</dbReference>
<dbReference type="SMART" id="SM01005">
    <property type="entry name" value="Ala_racemase_C"/>
    <property type="match status" value="1"/>
</dbReference>
<evidence type="ECO:0000256" key="6">
    <source>
        <dbReference type="ARBA" id="ARBA00023235"/>
    </source>
</evidence>
<organism evidence="9 10">
    <name type="scientific">Sabulicella glaciei</name>
    <dbReference type="NCBI Taxonomy" id="2984948"/>
    <lineage>
        <taxon>Bacteria</taxon>
        <taxon>Pseudomonadati</taxon>
        <taxon>Pseudomonadota</taxon>
        <taxon>Alphaproteobacteria</taxon>
        <taxon>Acetobacterales</taxon>
        <taxon>Acetobacteraceae</taxon>
        <taxon>Sabulicella</taxon>
    </lineage>
</organism>
<dbReference type="SUPFAM" id="SSF51419">
    <property type="entry name" value="PLP-binding barrel"/>
    <property type="match status" value="1"/>
</dbReference>
<reference evidence="9 10" key="1">
    <citation type="submission" date="2022-10" db="EMBL/GenBank/DDBJ databases">
        <title>Roseococcus glaciei nov., sp. nov., isolated from glacier.</title>
        <authorList>
            <person name="Liu Q."/>
            <person name="Xin Y.-H."/>
        </authorList>
    </citation>
    <scope>NUCLEOTIDE SEQUENCE [LARGE SCALE GENOMIC DNA]</scope>
    <source>
        <strain evidence="9 10">MDT2-1-1</strain>
    </source>
</reference>